<sequence length="295" mass="31432">MKSNPSCTRIANVTSAVTIAVNFLLSAFKFLAGILGQSSAMLSDAVHSASDVLSTFVVLIGVNLSHKKADKGHPYGHERIECIASFVLAGMLFVTTFGIGAKAVEHIALLAQGGAIPVPGGIALLAAVVSIVVKEWMFWYTRAAARKVRSGALMADAWHHRSDALSSIGSLIGVGGAMLGFPIFDPIASLLICLLLAKTAFSIAREAAGQLIDKAADEETVARIAREVCRCDGVLRIDDLKTRLYANGMYVDVEIAADGRLSLKEAHAIAEEVHQRIEHAFDGVKHCMVHVNPDF</sequence>
<dbReference type="Proteomes" id="UP001489509">
    <property type="component" value="Unassembled WGS sequence"/>
</dbReference>
<dbReference type="Gene3D" id="3.30.70.1350">
    <property type="entry name" value="Cation efflux protein, cytoplasmic domain"/>
    <property type="match status" value="1"/>
</dbReference>
<dbReference type="InterPro" id="IPR036837">
    <property type="entry name" value="Cation_efflux_CTD_sf"/>
</dbReference>
<evidence type="ECO:0000256" key="2">
    <source>
        <dbReference type="ARBA" id="ARBA00008114"/>
    </source>
</evidence>
<feature type="transmembrane region" description="Helical" evidence="7">
    <location>
        <begin position="41"/>
        <end position="62"/>
    </location>
</feature>
<dbReference type="NCBIfam" id="TIGR01297">
    <property type="entry name" value="CDF"/>
    <property type="match status" value="1"/>
</dbReference>
<evidence type="ECO:0000259" key="8">
    <source>
        <dbReference type="Pfam" id="PF01545"/>
    </source>
</evidence>
<name>A0ABV1DZ50_9FIRM</name>
<keyword evidence="6 7" id="KW-0472">Membrane</keyword>
<comment type="subcellular location">
    <subcellularLocation>
        <location evidence="1">Membrane</location>
        <topology evidence="1">Multi-pass membrane protein</topology>
    </subcellularLocation>
</comment>
<keyword evidence="3" id="KW-0813">Transport</keyword>
<feature type="domain" description="Cation efflux protein transmembrane" evidence="8">
    <location>
        <begin position="17"/>
        <end position="211"/>
    </location>
</feature>
<dbReference type="InterPro" id="IPR027469">
    <property type="entry name" value="Cation_efflux_TMD_sf"/>
</dbReference>
<dbReference type="PANTHER" id="PTHR43840:SF15">
    <property type="entry name" value="MITOCHONDRIAL METAL TRANSPORTER 1-RELATED"/>
    <property type="match status" value="1"/>
</dbReference>
<evidence type="ECO:0000313" key="11">
    <source>
        <dbReference type="Proteomes" id="UP001489509"/>
    </source>
</evidence>
<feature type="transmembrane region" description="Helical" evidence="7">
    <location>
        <begin position="83"/>
        <end position="101"/>
    </location>
</feature>
<evidence type="ECO:0000259" key="9">
    <source>
        <dbReference type="Pfam" id="PF16916"/>
    </source>
</evidence>
<keyword evidence="5 7" id="KW-1133">Transmembrane helix</keyword>
<proteinExistence type="inferred from homology"/>
<protein>
    <submittedName>
        <fullName evidence="10">Cation diffusion facilitator family transporter</fullName>
    </submittedName>
</protein>
<evidence type="ECO:0000256" key="3">
    <source>
        <dbReference type="ARBA" id="ARBA00022448"/>
    </source>
</evidence>
<accession>A0ABV1DZ50</accession>
<dbReference type="EMBL" id="JBBMFD010000006">
    <property type="protein sequence ID" value="MEQ2440320.1"/>
    <property type="molecule type" value="Genomic_DNA"/>
</dbReference>
<dbReference type="PANTHER" id="PTHR43840">
    <property type="entry name" value="MITOCHONDRIAL METAL TRANSPORTER 1-RELATED"/>
    <property type="match status" value="1"/>
</dbReference>
<feature type="transmembrane region" description="Helical" evidence="7">
    <location>
        <begin position="162"/>
        <end position="181"/>
    </location>
</feature>
<dbReference type="Pfam" id="PF16916">
    <property type="entry name" value="ZT_dimer"/>
    <property type="match status" value="1"/>
</dbReference>
<feature type="transmembrane region" description="Helical" evidence="7">
    <location>
        <begin position="12"/>
        <end position="35"/>
    </location>
</feature>
<evidence type="ECO:0000256" key="4">
    <source>
        <dbReference type="ARBA" id="ARBA00022692"/>
    </source>
</evidence>
<dbReference type="RefSeq" id="WP_349218807.1">
    <property type="nucleotide sequence ID" value="NZ_JBBMFD010000006.1"/>
</dbReference>
<dbReference type="InterPro" id="IPR027470">
    <property type="entry name" value="Cation_efflux_CTD"/>
</dbReference>
<reference evidence="10 11" key="1">
    <citation type="submission" date="2024-03" db="EMBL/GenBank/DDBJ databases">
        <title>Human intestinal bacterial collection.</title>
        <authorList>
            <person name="Pauvert C."/>
            <person name="Hitch T.C.A."/>
            <person name="Clavel T."/>
        </authorList>
    </citation>
    <scope>NUCLEOTIDE SEQUENCE [LARGE SCALE GENOMIC DNA]</scope>
    <source>
        <strain evidence="10 11">CLA-JM-H44</strain>
    </source>
</reference>
<evidence type="ECO:0000256" key="1">
    <source>
        <dbReference type="ARBA" id="ARBA00004141"/>
    </source>
</evidence>
<feature type="transmembrane region" description="Helical" evidence="7">
    <location>
        <begin position="121"/>
        <end position="141"/>
    </location>
</feature>
<dbReference type="InterPro" id="IPR050291">
    <property type="entry name" value="CDF_Transporter"/>
</dbReference>
<evidence type="ECO:0000256" key="7">
    <source>
        <dbReference type="SAM" id="Phobius"/>
    </source>
</evidence>
<feature type="domain" description="Cation efflux protein cytoplasmic" evidence="9">
    <location>
        <begin position="217"/>
        <end position="293"/>
    </location>
</feature>
<dbReference type="Pfam" id="PF01545">
    <property type="entry name" value="Cation_efflux"/>
    <property type="match status" value="1"/>
</dbReference>
<dbReference type="InterPro" id="IPR002524">
    <property type="entry name" value="Cation_efflux"/>
</dbReference>
<organism evidence="10 11">
    <name type="scientific">Solibaculum intestinale</name>
    <dbReference type="NCBI Taxonomy" id="3133165"/>
    <lineage>
        <taxon>Bacteria</taxon>
        <taxon>Bacillati</taxon>
        <taxon>Bacillota</taxon>
        <taxon>Clostridia</taxon>
        <taxon>Eubacteriales</taxon>
        <taxon>Oscillospiraceae</taxon>
        <taxon>Solibaculum</taxon>
    </lineage>
</organism>
<dbReference type="SUPFAM" id="SSF161111">
    <property type="entry name" value="Cation efflux protein transmembrane domain-like"/>
    <property type="match status" value="1"/>
</dbReference>
<gene>
    <name evidence="10" type="ORF">WMO26_05700</name>
</gene>
<dbReference type="InterPro" id="IPR058533">
    <property type="entry name" value="Cation_efflux_TM"/>
</dbReference>
<evidence type="ECO:0000313" key="10">
    <source>
        <dbReference type="EMBL" id="MEQ2440320.1"/>
    </source>
</evidence>
<evidence type="ECO:0000256" key="5">
    <source>
        <dbReference type="ARBA" id="ARBA00022989"/>
    </source>
</evidence>
<keyword evidence="11" id="KW-1185">Reference proteome</keyword>
<evidence type="ECO:0000256" key="6">
    <source>
        <dbReference type="ARBA" id="ARBA00023136"/>
    </source>
</evidence>
<comment type="similarity">
    <text evidence="2">Belongs to the cation diffusion facilitator (CDF) transporter (TC 2.A.4) family.</text>
</comment>
<comment type="caution">
    <text evidence="10">The sequence shown here is derived from an EMBL/GenBank/DDBJ whole genome shotgun (WGS) entry which is preliminary data.</text>
</comment>
<keyword evidence="4 7" id="KW-0812">Transmembrane</keyword>
<dbReference type="SUPFAM" id="SSF160240">
    <property type="entry name" value="Cation efflux protein cytoplasmic domain-like"/>
    <property type="match status" value="1"/>
</dbReference>
<dbReference type="Gene3D" id="1.20.1510.10">
    <property type="entry name" value="Cation efflux protein transmembrane domain"/>
    <property type="match status" value="1"/>
</dbReference>